<feature type="transmembrane region" description="Helical" evidence="7">
    <location>
        <begin position="136"/>
        <end position="154"/>
    </location>
</feature>
<evidence type="ECO:0000256" key="6">
    <source>
        <dbReference type="ARBA" id="ARBA00023136"/>
    </source>
</evidence>
<dbReference type="InterPro" id="IPR032818">
    <property type="entry name" value="DedA-like"/>
</dbReference>
<comment type="subcellular location">
    <subcellularLocation>
        <location evidence="1 7">Cell membrane</location>
        <topology evidence="1 7">Multi-pass membrane protein</topology>
    </subcellularLocation>
</comment>
<keyword evidence="6 7" id="KW-0472">Membrane</keyword>
<gene>
    <name evidence="9" type="ORF">FNH06_09000</name>
</gene>
<evidence type="ECO:0000313" key="9">
    <source>
        <dbReference type="EMBL" id="TVT23637.1"/>
    </source>
</evidence>
<organism evidence="9 10">
    <name type="scientific">Amycolatopsis acidiphila</name>
    <dbReference type="NCBI Taxonomy" id="715473"/>
    <lineage>
        <taxon>Bacteria</taxon>
        <taxon>Bacillati</taxon>
        <taxon>Actinomycetota</taxon>
        <taxon>Actinomycetes</taxon>
        <taxon>Pseudonocardiales</taxon>
        <taxon>Pseudonocardiaceae</taxon>
        <taxon>Amycolatopsis</taxon>
    </lineage>
</organism>
<dbReference type="PANTHER" id="PTHR30353">
    <property type="entry name" value="INNER MEMBRANE PROTEIN DEDA-RELATED"/>
    <property type="match status" value="1"/>
</dbReference>
<accession>A0A558AHB0</accession>
<dbReference type="PANTHER" id="PTHR30353:SF0">
    <property type="entry name" value="TRANSMEMBRANE PROTEIN"/>
    <property type="match status" value="1"/>
</dbReference>
<dbReference type="InterPro" id="IPR032816">
    <property type="entry name" value="VTT_dom"/>
</dbReference>
<evidence type="ECO:0000256" key="3">
    <source>
        <dbReference type="ARBA" id="ARBA00022475"/>
    </source>
</evidence>
<proteinExistence type="inferred from homology"/>
<comment type="caution">
    <text evidence="7">Lacks conserved residue(s) required for the propagation of feature annotation.</text>
</comment>
<dbReference type="OrthoDB" id="5189166at2"/>
<evidence type="ECO:0000256" key="2">
    <source>
        <dbReference type="ARBA" id="ARBA00010792"/>
    </source>
</evidence>
<sequence>MTLALNWSDTSSIGYPTLFLGVLIGSIVPIVPTGALVGAAAAVAMTTPHLSLPLVLLQATLAAAIGDTATFAVARLGSDAAVRWLARGQRPDRLVSARGRFDKRGWQLIVVGRLVPAGRIPVLLAAGAVSYPWRRLLPATLAACVLWAVAYALLGVLSGGIFDSPLIATVLAAVLVLLVTVVLNLVARWRRERAAARAEDKVDS</sequence>
<evidence type="ECO:0000256" key="5">
    <source>
        <dbReference type="ARBA" id="ARBA00022989"/>
    </source>
</evidence>
<protein>
    <submittedName>
        <fullName evidence="9">DedA family protein</fullName>
    </submittedName>
</protein>
<evidence type="ECO:0000256" key="4">
    <source>
        <dbReference type="ARBA" id="ARBA00022692"/>
    </source>
</evidence>
<dbReference type="EMBL" id="VJZA01000010">
    <property type="protein sequence ID" value="TVT23637.1"/>
    <property type="molecule type" value="Genomic_DNA"/>
</dbReference>
<evidence type="ECO:0000256" key="7">
    <source>
        <dbReference type="RuleBase" id="RU367016"/>
    </source>
</evidence>
<comment type="similarity">
    <text evidence="2 7">Belongs to the DedA family.</text>
</comment>
<name>A0A558AHB0_9PSEU</name>
<comment type="caution">
    <text evidence="9">The sequence shown here is derived from an EMBL/GenBank/DDBJ whole genome shotgun (WGS) entry which is preliminary data.</text>
</comment>
<dbReference type="RefSeq" id="WP_144636506.1">
    <property type="nucleotide sequence ID" value="NZ_BNAX01000009.1"/>
</dbReference>
<keyword evidence="4 7" id="KW-0812">Transmembrane</keyword>
<reference evidence="9 10" key="1">
    <citation type="submission" date="2019-07" db="EMBL/GenBank/DDBJ databases">
        <title>New species of Amycolatopsis and Streptomyces.</title>
        <authorList>
            <person name="Duangmal K."/>
            <person name="Teo W.F.A."/>
            <person name="Lipun K."/>
        </authorList>
    </citation>
    <scope>NUCLEOTIDE SEQUENCE [LARGE SCALE GENOMIC DNA]</scope>
    <source>
        <strain evidence="9 10">JCM 30562</strain>
    </source>
</reference>
<keyword evidence="3 7" id="KW-1003">Cell membrane</keyword>
<dbReference type="Pfam" id="PF09335">
    <property type="entry name" value="VTT_dom"/>
    <property type="match status" value="1"/>
</dbReference>
<dbReference type="AlphaFoldDB" id="A0A558AHB0"/>
<evidence type="ECO:0000259" key="8">
    <source>
        <dbReference type="Pfam" id="PF09335"/>
    </source>
</evidence>
<dbReference type="Proteomes" id="UP000318578">
    <property type="component" value="Unassembled WGS sequence"/>
</dbReference>
<keyword evidence="10" id="KW-1185">Reference proteome</keyword>
<dbReference type="GO" id="GO:0005886">
    <property type="term" value="C:plasma membrane"/>
    <property type="evidence" value="ECO:0007669"/>
    <property type="project" value="UniProtKB-SubCell"/>
</dbReference>
<keyword evidence="5 7" id="KW-1133">Transmembrane helix</keyword>
<evidence type="ECO:0000256" key="1">
    <source>
        <dbReference type="ARBA" id="ARBA00004651"/>
    </source>
</evidence>
<evidence type="ECO:0000313" key="10">
    <source>
        <dbReference type="Proteomes" id="UP000318578"/>
    </source>
</evidence>
<feature type="transmembrane region" description="Helical" evidence="7">
    <location>
        <begin position="166"/>
        <end position="187"/>
    </location>
</feature>
<feature type="transmembrane region" description="Helical" evidence="7">
    <location>
        <begin position="20"/>
        <end position="43"/>
    </location>
</feature>
<feature type="domain" description="VTT" evidence="8">
    <location>
        <begin position="34"/>
        <end position="156"/>
    </location>
</feature>